<evidence type="ECO:0000256" key="7">
    <source>
        <dbReference type="ARBA" id="ARBA00022832"/>
    </source>
</evidence>
<proteinExistence type="inferred from homology"/>
<dbReference type="CDD" id="cd00586">
    <property type="entry name" value="4HBT"/>
    <property type="match status" value="1"/>
</dbReference>
<keyword evidence="5 11" id="KW-0934">Plastid</keyword>
<evidence type="ECO:0000259" key="12">
    <source>
        <dbReference type="Pfam" id="PF01643"/>
    </source>
</evidence>
<comment type="function">
    <text evidence="11">Plays an essential role in chain termination during de novo fatty acid synthesis.</text>
</comment>
<dbReference type="FunFam" id="3.10.129.10:FF:000014">
    <property type="entry name" value="Acyl-[acyl-carrier-protein] hydrolase"/>
    <property type="match status" value="1"/>
</dbReference>
<dbReference type="EC" id="3.1.2.-" evidence="11"/>
<dbReference type="AlphaFoldDB" id="A0A9P0YLD3"/>
<dbReference type="Gene3D" id="3.10.129.10">
    <property type="entry name" value="Hotdog Thioesterase"/>
    <property type="match status" value="1"/>
</dbReference>
<dbReference type="OrthoDB" id="618395at2759"/>
<keyword evidence="9 11" id="KW-0443">Lipid metabolism</keyword>
<evidence type="ECO:0000256" key="9">
    <source>
        <dbReference type="ARBA" id="ARBA00023098"/>
    </source>
</evidence>
<comment type="similarity">
    <text evidence="2 11">Belongs to the acyl-ACP thioesterase family.</text>
</comment>
<dbReference type="SUPFAM" id="SSF54637">
    <property type="entry name" value="Thioesterase/thiol ester dehydrase-isomerase"/>
    <property type="match status" value="2"/>
</dbReference>
<comment type="caution">
    <text evidence="14">The sequence shown here is derived from an EMBL/GenBank/DDBJ whole genome shotgun (WGS) entry which is preliminary data.</text>
</comment>
<feature type="domain" description="Acyl-ACP thioesterase N-terminal hotdog" evidence="12">
    <location>
        <begin position="152"/>
        <end position="287"/>
    </location>
</feature>
<dbReference type="GO" id="GO:0016297">
    <property type="term" value="F:fatty acyl-[ACP] hydrolase activity"/>
    <property type="evidence" value="ECO:0007669"/>
    <property type="project" value="InterPro"/>
</dbReference>
<dbReference type="PANTHER" id="PTHR31727">
    <property type="entry name" value="OLEOYL-ACYL CARRIER PROTEIN THIOESTERASE 1, CHLOROPLASTIC"/>
    <property type="match status" value="1"/>
</dbReference>
<keyword evidence="3 11" id="KW-0444">Lipid biosynthesis</keyword>
<evidence type="ECO:0000313" key="15">
    <source>
        <dbReference type="Proteomes" id="UP001152484"/>
    </source>
</evidence>
<dbReference type="Pfam" id="PF20791">
    <property type="entry name" value="Acyl-ACP_TE_C"/>
    <property type="match status" value="1"/>
</dbReference>
<gene>
    <name evidence="14" type="ORF">CEURO_LOCUS2399</name>
</gene>
<keyword evidence="8" id="KW-0809">Transit peptide</keyword>
<accession>A0A9P0YLD3</accession>
<keyword evidence="4 11" id="KW-0150">Chloroplast</keyword>
<dbReference type="EMBL" id="CAMAPE010000005">
    <property type="protein sequence ID" value="CAH9066531.1"/>
    <property type="molecule type" value="Genomic_DNA"/>
</dbReference>
<dbReference type="Proteomes" id="UP001152484">
    <property type="component" value="Unassembled WGS sequence"/>
</dbReference>
<dbReference type="Pfam" id="PF01643">
    <property type="entry name" value="Acyl-ACP_TE"/>
    <property type="match status" value="1"/>
</dbReference>
<dbReference type="InterPro" id="IPR029069">
    <property type="entry name" value="HotDog_dom_sf"/>
</dbReference>
<dbReference type="InterPro" id="IPR002864">
    <property type="entry name" value="Acyl-ACP_thioesterase_NHD"/>
</dbReference>
<feature type="domain" description="Acyl-ACP thioesterase-like C-terminal" evidence="13">
    <location>
        <begin position="317"/>
        <end position="409"/>
    </location>
</feature>
<organism evidence="14 15">
    <name type="scientific">Cuscuta europaea</name>
    <name type="common">European dodder</name>
    <dbReference type="NCBI Taxonomy" id="41803"/>
    <lineage>
        <taxon>Eukaryota</taxon>
        <taxon>Viridiplantae</taxon>
        <taxon>Streptophyta</taxon>
        <taxon>Embryophyta</taxon>
        <taxon>Tracheophyta</taxon>
        <taxon>Spermatophyta</taxon>
        <taxon>Magnoliopsida</taxon>
        <taxon>eudicotyledons</taxon>
        <taxon>Gunneridae</taxon>
        <taxon>Pentapetalae</taxon>
        <taxon>asterids</taxon>
        <taxon>lamiids</taxon>
        <taxon>Solanales</taxon>
        <taxon>Convolvulaceae</taxon>
        <taxon>Cuscuteae</taxon>
        <taxon>Cuscuta</taxon>
        <taxon>Cuscuta subgen. Cuscuta</taxon>
    </lineage>
</organism>
<sequence length="423" mass="47339">MGVWGELPLGPSSSEKTLFPLITCLLNLVKLATSFLTWELLLRPGADSGTRGGYSIYIEHKREYIMAATTLALIRAPKLDTTTFGKLLAPAGSIGSSPVLLKSKSITTTTYYSRSSNVQVKASSSPQSSDYWKKKSNNSADSFGFGNLVQDGSVFRQNFCIRSYEIGANGTASIETMMNHLQETALNHARALGLMADGFASTPEMYKRNLIWVVTKMQVVVNHYPTWGNVVQVDTWIAASGKNGMRRDWLLRDGYTNDVLMKGSSRWVMMNKETRRLAKLSDEVRAELEIHFVDTPPIIHEDTNKLPKLDDQSPHYVRTGLTPKWNDFDLNKHVNNVKYIGWILESAPLALLESQEIVGMALEYRRECGKDSVVQSCTSLLPNLDNIQCHHLLRLQTGPEIVNATTHWRPKPSPDLNHSFPHS</sequence>
<evidence type="ECO:0000256" key="11">
    <source>
        <dbReference type="RuleBase" id="RU363096"/>
    </source>
</evidence>
<protein>
    <recommendedName>
        <fullName evidence="11">Acyl-[acyl-carrier-protein] hydrolase</fullName>
        <ecNumber evidence="11">3.1.2.-</ecNumber>
    </recommendedName>
</protein>
<keyword evidence="7 11" id="KW-0276">Fatty acid metabolism</keyword>
<keyword evidence="6 11" id="KW-0378">Hydrolase</keyword>
<evidence type="ECO:0000256" key="1">
    <source>
        <dbReference type="ARBA" id="ARBA00004229"/>
    </source>
</evidence>
<evidence type="ECO:0000313" key="14">
    <source>
        <dbReference type="EMBL" id="CAH9066531.1"/>
    </source>
</evidence>
<evidence type="ECO:0000256" key="3">
    <source>
        <dbReference type="ARBA" id="ARBA00022516"/>
    </source>
</evidence>
<evidence type="ECO:0000259" key="13">
    <source>
        <dbReference type="Pfam" id="PF20791"/>
    </source>
</evidence>
<comment type="subcellular location">
    <subcellularLocation>
        <location evidence="1 11">Plastid</location>
        <location evidence="1 11">Chloroplast</location>
    </subcellularLocation>
</comment>
<keyword evidence="15" id="KW-1185">Reference proteome</keyword>
<dbReference type="GO" id="GO:0000036">
    <property type="term" value="F:acyl carrier activity"/>
    <property type="evidence" value="ECO:0007669"/>
    <property type="project" value="TreeGrafter"/>
</dbReference>
<name>A0A9P0YLD3_CUSEU</name>
<dbReference type="GO" id="GO:0009507">
    <property type="term" value="C:chloroplast"/>
    <property type="evidence" value="ECO:0007669"/>
    <property type="project" value="UniProtKB-SubCell"/>
</dbReference>
<dbReference type="PANTHER" id="PTHR31727:SF2">
    <property type="entry name" value="PALMITOYL-ACYL CARRIER PROTEIN THIOESTERASE, CHLOROPLASTIC"/>
    <property type="match status" value="1"/>
</dbReference>
<evidence type="ECO:0000256" key="4">
    <source>
        <dbReference type="ARBA" id="ARBA00022528"/>
    </source>
</evidence>
<keyword evidence="10 11" id="KW-0275">Fatty acid biosynthesis</keyword>
<dbReference type="InterPro" id="IPR049427">
    <property type="entry name" value="Acyl-ACP_TE_C"/>
</dbReference>
<evidence type="ECO:0000256" key="8">
    <source>
        <dbReference type="ARBA" id="ARBA00022946"/>
    </source>
</evidence>
<reference evidence="14" key="1">
    <citation type="submission" date="2022-07" db="EMBL/GenBank/DDBJ databases">
        <authorList>
            <person name="Macas J."/>
            <person name="Novak P."/>
            <person name="Neumann P."/>
        </authorList>
    </citation>
    <scope>NUCLEOTIDE SEQUENCE</scope>
</reference>
<dbReference type="InterPro" id="IPR045023">
    <property type="entry name" value="FATA/B"/>
</dbReference>
<evidence type="ECO:0000256" key="6">
    <source>
        <dbReference type="ARBA" id="ARBA00022801"/>
    </source>
</evidence>
<evidence type="ECO:0000256" key="2">
    <source>
        <dbReference type="ARBA" id="ARBA00006500"/>
    </source>
</evidence>
<evidence type="ECO:0000256" key="5">
    <source>
        <dbReference type="ARBA" id="ARBA00022640"/>
    </source>
</evidence>
<evidence type="ECO:0000256" key="10">
    <source>
        <dbReference type="ARBA" id="ARBA00023160"/>
    </source>
</evidence>